<gene>
    <name evidence="2" type="ORF">JW744_04700</name>
</gene>
<evidence type="ECO:0000313" key="2">
    <source>
        <dbReference type="EMBL" id="MBN2067741.1"/>
    </source>
</evidence>
<dbReference type="PRINTS" id="PR01237">
    <property type="entry name" value="TNFC"/>
</dbReference>
<feature type="transmembrane region" description="Helical" evidence="1">
    <location>
        <begin position="20"/>
        <end position="42"/>
    </location>
</feature>
<reference evidence="2" key="1">
    <citation type="submission" date="2021-01" db="EMBL/GenBank/DDBJ databases">
        <title>Active Sulfur Cycling in an Early Earth Analoge.</title>
        <authorList>
            <person name="Hahn C.R."/>
            <person name="Youssef N.H."/>
            <person name="Elshahed M."/>
        </authorList>
    </citation>
    <scope>NUCLEOTIDE SEQUENCE</scope>
    <source>
        <strain evidence="2">Zod_Metabat.1151</strain>
    </source>
</reference>
<keyword evidence="1" id="KW-0812">Transmembrane</keyword>
<protein>
    <recommendedName>
        <fullName evidence="4">DUF4350 domain-containing protein</fullName>
    </recommendedName>
</protein>
<dbReference type="InterPro" id="IPR002961">
    <property type="entry name" value="TNF_C"/>
</dbReference>
<accession>A0A939C505</accession>
<feature type="non-terminal residue" evidence="2">
    <location>
        <position position="156"/>
    </location>
</feature>
<organism evidence="2 3">
    <name type="scientific">Candidatus Iainarchaeum sp</name>
    <dbReference type="NCBI Taxonomy" id="3101447"/>
    <lineage>
        <taxon>Archaea</taxon>
        <taxon>Candidatus Iainarchaeota</taxon>
        <taxon>Candidatus Iainarchaeia</taxon>
        <taxon>Candidatus Iainarchaeales</taxon>
        <taxon>Candidatus Iainarchaeaceae</taxon>
        <taxon>Candidatus Iainarchaeum</taxon>
    </lineage>
</organism>
<keyword evidence="1" id="KW-0472">Membrane</keyword>
<evidence type="ECO:0008006" key="4">
    <source>
        <dbReference type="Google" id="ProtNLM"/>
    </source>
</evidence>
<dbReference type="GO" id="GO:0016020">
    <property type="term" value="C:membrane"/>
    <property type="evidence" value="ECO:0007669"/>
    <property type="project" value="InterPro"/>
</dbReference>
<evidence type="ECO:0000313" key="3">
    <source>
        <dbReference type="Proteomes" id="UP000809243"/>
    </source>
</evidence>
<dbReference type="InterPro" id="IPR029062">
    <property type="entry name" value="Class_I_gatase-like"/>
</dbReference>
<dbReference type="EMBL" id="JAFGDB010000078">
    <property type="protein sequence ID" value="MBN2067741.1"/>
    <property type="molecule type" value="Genomic_DNA"/>
</dbReference>
<dbReference type="Proteomes" id="UP000809243">
    <property type="component" value="Unassembled WGS sequence"/>
</dbReference>
<sequence>MDGDMPEEALGKKLNRKTLIIIAAVVICLMLVVSIAPAFLGYKFEIWEFPFLPSGKPMQMLVIGEPSIDLLGDLDSQRDLVYYQVKNPADLKFAPREQLAQYDIILLDQHLYPPEEKYSKSVSRTLGEAIENYVSSGGKLIVVMDSGIYQSGGIYG</sequence>
<dbReference type="GO" id="GO:0005164">
    <property type="term" value="F:tumor necrosis factor receptor binding"/>
    <property type="evidence" value="ECO:0007669"/>
    <property type="project" value="InterPro"/>
</dbReference>
<evidence type="ECO:0000256" key="1">
    <source>
        <dbReference type="SAM" id="Phobius"/>
    </source>
</evidence>
<proteinExistence type="predicted"/>
<dbReference type="SUPFAM" id="SSF52317">
    <property type="entry name" value="Class I glutamine amidotransferase-like"/>
    <property type="match status" value="1"/>
</dbReference>
<dbReference type="GO" id="GO:0006955">
    <property type="term" value="P:immune response"/>
    <property type="evidence" value="ECO:0007669"/>
    <property type="project" value="InterPro"/>
</dbReference>
<comment type="caution">
    <text evidence="2">The sequence shown here is derived from an EMBL/GenBank/DDBJ whole genome shotgun (WGS) entry which is preliminary data.</text>
</comment>
<name>A0A939C505_9ARCH</name>
<keyword evidence="1" id="KW-1133">Transmembrane helix</keyword>
<dbReference type="AlphaFoldDB" id="A0A939C505"/>